<proteinExistence type="predicted"/>
<accession>A0ACA9M6G6</accession>
<reference evidence="1" key="1">
    <citation type="submission" date="2021-06" db="EMBL/GenBank/DDBJ databases">
        <authorList>
            <person name="Kallberg Y."/>
            <person name="Tangrot J."/>
            <person name="Rosling A."/>
        </authorList>
    </citation>
    <scope>NUCLEOTIDE SEQUENCE</scope>
    <source>
        <strain evidence="1">28 12/20/2015</strain>
    </source>
</reference>
<gene>
    <name evidence="1" type="ORF">SPELUC_LOCUS5967</name>
</gene>
<evidence type="ECO:0000313" key="1">
    <source>
        <dbReference type="EMBL" id="CAG8570282.1"/>
    </source>
</evidence>
<organism evidence="1 2">
    <name type="scientific">Cetraspora pellucida</name>
    <dbReference type="NCBI Taxonomy" id="1433469"/>
    <lineage>
        <taxon>Eukaryota</taxon>
        <taxon>Fungi</taxon>
        <taxon>Fungi incertae sedis</taxon>
        <taxon>Mucoromycota</taxon>
        <taxon>Glomeromycotina</taxon>
        <taxon>Glomeromycetes</taxon>
        <taxon>Diversisporales</taxon>
        <taxon>Gigasporaceae</taxon>
        <taxon>Cetraspora</taxon>
    </lineage>
</organism>
<sequence>MNNEITHGIIQKPNLKCPVQFWHYVPTNLEKYLFIIILSKGVHNHPAPPPVKTPVSILNDLKDIIYNEDILDLTAHKLLSRVPLPQLHLSLNNLSKLDALIASKKRAEHPYRQNIYGVAYLLMKQSNNKNPYIRTIRLLNNGQYLILCGYKQQIEGLRKSKYIEIDMSFKRVHGPINEWEICAYSIGCILADEHRGQALELGQYLNQKYPIYSPTEHLEYIYKICTVHFKRNIRNKASVSKEIKKKMYSILQAKSQNEIIEILNNLEKYWVQDKKQNWILAALSSAFTKMIHNIWINTPFTTNASESAHATINRTGRNLSLIAAIQRSADFDSHQWSTAMTYEKTNVQDSY</sequence>
<evidence type="ECO:0000313" key="2">
    <source>
        <dbReference type="Proteomes" id="UP000789366"/>
    </source>
</evidence>
<keyword evidence="2" id="KW-1185">Reference proteome</keyword>
<name>A0ACA9M6G6_9GLOM</name>
<protein>
    <submittedName>
        <fullName evidence="1">5333_t:CDS:1</fullName>
    </submittedName>
</protein>
<dbReference type="EMBL" id="CAJVPW010006537">
    <property type="protein sequence ID" value="CAG8570282.1"/>
    <property type="molecule type" value="Genomic_DNA"/>
</dbReference>
<comment type="caution">
    <text evidence="1">The sequence shown here is derived from an EMBL/GenBank/DDBJ whole genome shotgun (WGS) entry which is preliminary data.</text>
</comment>
<dbReference type="Proteomes" id="UP000789366">
    <property type="component" value="Unassembled WGS sequence"/>
</dbReference>